<evidence type="ECO:0000313" key="2">
    <source>
        <dbReference type="Proteomes" id="UP001060085"/>
    </source>
</evidence>
<accession>A0ACB9ZPA3</accession>
<name>A0ACB9ZPA3_CATRO</name>
<organism evidence="1 2">
    <name type="scientific">Catharanthus roseus</name>
    <name type="common">Madagascar periwinkle</name>
    <name type="synonym">Vinca rosea</name>
    <dbReference type="NCBI Taxonomy" id="4058"/>
    <lineage>
        <taxon>Eukaryota</taxon>
        <taxon>Viridiplantae</taxon>
        <taxon>Streptophyta</taxon>
        <taxon>Embryophyta</taxon>
        <taxon>Tracheophyta</taxon>
        <taxon>Spermatophyta</taxon>
        <taxon>Magnoliopsida</taxon>
        <taxon>eudicotyledons</taxon>
        <taxon>Gunneridae</taxon>
        <taxon>Pentapetalae</taxon>
        <taxon>asterids</taxon>
        <taxon>lamiids</taxon>
        <taxon>Gentianales</taxon>
        <taxon>Apocynaceae</taxon>
        <taxon>Rauvolfioideae</taxon>
        <taxon>Vinceae</taxon>
        <taxon>Catharanthinae</taxon>
        <taxon>Catharanthus</taxon>
    </lineage>
</organism>
<comment type="caution">
    <text evidence="1">The sequence shown here is derived from an EMBL/GenBank/DDBJ whole genome shotgun (WGS) entry which is preliminary data.</text>
</comment>
<gene>
    <name evidence="1" type="ORF">M9H77_35214</name>
</gene>
<sequence length="88" mass="10297">MNMDATHLVRVIHQETHMPCTGSQNKYRNMTLKVISKTNITSCYQRSRDTRLERHPRSAIINSDGLYVQKGMKCSEIYNREDFMVLGF</sequence>
<protein>
    <submittedName>
        <fullName evidence="1">Uncharacterized protein</fullName>
    </submittedName>
</protein>
<dbReference type="Proteomes" id="UP001060085">
    <property type="component" value="Linkage Group LG08"/>
</dbReference>
<dbReference type="EMBL" id="CM044708">
    <property type="protein sequence ID" value="KAI5649209.1"/>
    <property type="molecule type" value="Genomic_DNA"/>
</dbReference>
<reference evidence="2" key="1">
    <citation type="journal article" date="2023" name="Nat. Plants">
        <title>Single-cell RNA sequencing provides a high-resolution roadmap for understanding the multicellular compartmentation of specialized metabolism.</title>
        <authorList>
            <person name="Sun S."/>
            <person name="Shen X."/>
            <person name="Li Y."/>
            <person name="Li Y."/>
            <person name="Wang S."/>
            <person name="Li R."/>
            <person name="Zhang H."/>
            <person name="Shen G."/>
            <person name="Guo B."/>
            <person name="Wei J."/>
            <person name="Xu J."/>
            <person name="St-Pierre B."/>
            <person name="Chen S."/>
            <person name="Sun C."/>
        </authorList>
    </citation>
    <scope>NUCLEOTIDE SEQUENCE [LARGE SCALE GENOMIC DNA]</scope>
</reference>
<proteinExistence type="predicted"/>
<keyword evidence="2" id="KW-1185">Reference proteome</keyword>
<evidence type="ECO:0000313" key="1">
    <source>
        <dbReference type="EMBL" id="KAI5649209.1"/>
    </source>
</evidence>